<evidence type="ECO:0000256" key="5">
    <source>
        <dbReference type="ARBA" id="ARBA00022683"/>
    </source>
</evidence>
<dbReference type="PANTHER" id="PTHR45008">
    <property type="entry name" value="PTS SYSTEM GLUCOSE-SPECIFIC EIIA COMPONENT"/>
    <property type="match status" value="1"/>
</dbReference>
<keyword evidence="4" id="KW-0808">Transferase</keyword>
<evidence type="ECO:0000256" key="6">
    <source>
        <dbReference type="ARBA" id="ARBA00022777"/>
    </source>
</evidence>
<dbReference type="PANTHER" id="PTHR45008:SF1">
    <property type="entry name" value="PTS SYSTEM GLUCOSE-SPECIFIC EIIA COMPONENT"/>
    <property type="match status" value="1"/>
</dbReference>
<name>A0A7V7QKF4_9FIRM</name>
<feature type="domain" description="PTS EIIA type-1" evidence="7">
    <location>
        <begin position="23"/>
        <end position="127"/>
    </location>
</feature>
<dbReference type="Proteomes" id="UP000461768">
    <property type="component" value="Unassembled WGS sequence"/>
</dbReference>
<evidence type="ECO:0000313" key="8">
    <source>
        <dbReference type="EMBL" id="KAB1437968.1"/>
    </source>
</evidence>
<protein>
    <submittedName>
        <fullName evidence="8">PTS glucose transporter subunit IIA</fullName>
    </submittedName>
</protein>
<dbReference type="InterPro" id="IPR011055">
    <property type="entry name" value="Dup_hybrid_motif"/>
</dbReference>
<dbReference type="InterPro" id="IPR001127">
    <property type="entry name" value="PTS_EIIA_1_perm"/>
</dbReference>
<evidence type="ECO:0000259" key="7">
    <source>
        <dbReference type="PROSITE" id="PS51093"/>
    </source>
</evidence>
<organism evidence="8 9">
    <name type="scientific">Candidatus Galacturonatibacter soehngenii</name>
    <dbReference type="NCBI Taxonomy" id="2307010"/>
    <lineage>
        <taxon>Bacteria</taxon>
        <taxon>Bacillati</taxon>
        <taxon>Bacillota</taxon>
        <taxon>Clostridia</taxon>
        <taxon>Lachnospirales</taxon>
        <taxon>Lachnospiraceae</taxon>
        <taxon>Candidatus Galacturonatibacter</taxon>
    </lineage>
</organism>
<reference evidence="8 9" key="2">
    <citation type="submission" date="2020-02" db="EMBL/GenBank/DDBJ databases">
        <title>Candidatus Galacturonibacter soehngenii shows hetero-acetogenic catabolism of galacturonic acid but lacks a canonical carbon monoxide dehydrogenase/acetyl-CoA synthase complex.</title>
        <authorList>
            <person name="Diender M."/>
            <person name="Stouten G.R."/>
            <person name="Petersen J.F."/>
            <person name="Nielsen P.H."/>
            <person name="Dueholm M.S."/>
            <person name="Pronk J.T."/>
            <person name="Van Loosdrecht M.C.M."/>
        </authorList>
    </citation>
    <scope>NUCLEOTIDE SEQUENCE [LARGE SCALE GENOMIC DNA]</scope>
    <source>
        <strain evidence="8">GalUA</strain>
    </source>
</reference>
<dbReference type="OrthoDB" id="92465at2"/>
<dbReference type="GO" id="GO:0016301">
    <property type="term" value="F:kinase activity"/>
    <property type="evidence" value="ECO:0007669"/>
    <property type="project" value="UniProtKB-KW"/>
</dbReference>
<evidence type="ECO:0000256" key="4">
    <source>
        <dbReference type="ARBA" id="ARBA00022679"/>
    </source>
</evidence>
<evidence type="ECO:0000313" key="9">
    <source>
        <dbReference type="Proteomes" id="UP000461768"/>
    </source>
</evidence>
<dbReference type="EMBL" id="WAGX01000005">
    <property type="protein sequence ID" value="KAB1437968.1"/>
    <property type="molecule type" value="Genomic_DNA"/>
</dbReference>
<reference evidence="8 9" key="1">
    <citation type="submission" date="2019-09" db="EMBL/GenBank/DDBJ databases">
        <authorList>
            <person name="Valk L.C."/>
        </authorList>
    </citation>
    <scope>NUCLEOTIDE SEQUENCE [LARGE SCALE GENOMIC DNA]</scope>
    <source>
        <strain evidence="8">GalUA</strain>
    </source>
</reference>
<dbReference type="RefSeq" id="WP_151144650.1">
    <property type="nucleotide sequence ID" value="NZ_WAGX01000005.1"/>
</dbReference>
<dbReference type="SUPFAM" id="SSF51261">
    <property type="entry name" value="Duplicated hybrid motif"/>
    <property type="match status" value="1"/>
</dbReference>
<keyword evidence="5" id="KW-0598">Phosphotransferase system</keyword>
<comment type="caution">
    <text evidence="8">The sequence shown here is derived from an EMBL/GenBank/DDBJ whole genome shotgun (WGS) entry which is preliminary data.</text>
</comment>
<evidence type="ECO:0000256" key="2">
    <source>
        <dbReference type="ARBA" id="ARBA00022448"/>
    </source>
</evidence>
<dbReference type="GO" id="GO:0005737">
    <property type="term" value="C:cytoplasm"/>
    <property type="evidence" value="ECO:0007669"/>
    <property type="project" value="UniProtKB-SubCell"/>
</dbReference>
<dbReference type="PROSITE" id="PS51093">
    <property type="entry name" value="PTS_EIIA_TYPE_1"/>
    <property type="match status" value="1"/>
</dbReference>
<accession>A0A7V7QKF4</accession>
<sequence>MNNKLMVYSPVNGEIIPVSQIKDAVFQYELFGRGVSISPSSNKILSPVAGVIESIAKEKHSIIIETAEGVKIWIYIGNDIVQLNGAFIKCFVEEKQHVEVGDALFDCDFYEMKEQGYHIEVSITVKEHKDIFEVIKMKDGTIKKKEPLAGILFHHR</sequence>
<dbReference type="AlphaFoldDB" id="A0A7V7QKF4"/>
<keyword evidence="6" id="KW-0418">Kinase</keyword>
<proteinExistence type="predicted"/>
<keyword evidence="3 8" id="KW-0762">Sugar transport</keyword>
<dbReference type="NCBIfam" id="TIGR00830">
    <property type="entry name" value="PTBA"/>
    <property type="match status" value="1"/>
</dbReference>
<gene>
    <name evidence="8" type="ORF">F7O84_10305</name>
</gene>
<dbReference type="InterPro" id="IPR050890">
    <property type="entry name" value="PTS_EIIA_component"/>
</dbReference>
<keyword evidence="9" id="KW-1185">Reference proteome</keyword>
<dbReference type="GO" id="GO:0009401">
    <property type="term" value="P:phosphoenolpyruvate-dependent sugar phosphotransferase system"/>
    <property type="evidence" value="ECO:0007669"/>
    <property type="project" value="UniProtKB-KW"/>
</dbReference>
<keyword evidence="2" id="KW-0813">Transport</keyword>
<dbReference type="Gene3D" id="2.70.70.10">
    <property type="entry name" value="Glucose Permease (Domain IIA)"/>
    <property type="match status" value="1"/>
</dbReference>
<evidence type="ECO:0000256" key="3">
    <source>
        <dbReference type="ARBA" id="ARBA00022597"/>
    </source>
</evidence>
<evidence type="ECO:0000256" key="1">
    <source>
        <dbReference type="ARBA" id="ARBA00004496"/>
    </source>
</evidence>
<dbReference type="Pfam" id="PF00358">
    <property type="entry name" value="PTS_EIIA_1"/>
    <property type="match status" value="1"/>
</dbReference>
<comment type="subcellular location">
    <subcellularLocation>
        <location evidence="1">Cytoplasm</location>
    </subcellularLocation>
</comment>